<keyword evidence="2" id="KW-1133">Transmembrane helix</keyword>
<proteinExistence type="predicted"/>
<sequence length="542" mass="62196">MVPFRVTAAAYHANASPSVSLERGAYRLRAPQTRSHLEPEPTHPPPRNRRPPQGTYLMRISLSVLVLIVLLTFACLSCFALAYHLYSTRWGARSVDQLYRSTDWLQVNAFPYDAPLLQPNLEERYMTYLPHSGFHNQRISLENALMLSYLLNRTLIIPPVRLGRKPLRYMNSTTLSENINLGHKEGLQYCLIVPTTLVVPPECFDYFDYTYIPWNWLVNLTQLVSFLPLKPIQLWGMSLEQMQSKLKLNTMDMNLLLDDSPYQYQFQDLPLAELKPSNKYLKQIFIQDLTTNFTGRLLQLGTLFGSSRLLLRNVTTASLHKTVRQNMVFSNPLLISIALSIRDKISSPYIGVQLRISEGIFETNSISNVYEIWWKLVHVCYGYSEAESKELERVLLHPNDVGVRGLNSSLFRPQYQLDNRFQLLTARRPACRRGLHTNLLLLPLNAPLYLSTDVEDPSAERLLSIFFRTFPCVLMLPDFADELKPLQALHNPDDGLGLTKFMLPFLDAMVMGHASRTVTTRGSTFGTFVEDVLWRSLHQQRG</sequence>
<keyword evidence="2" id="KW-0812">Transmembrane</keyword>
<dbReference type="STRING" id="703135.A0A2A9NNE2"/>
<gene>
    <name evidence="3" type="ORF">AMATHDRAFT_74548</name>
</gene>
<dbReference type="EMBL" id="KZ301982">
    <property type="protein sequence ID" value="PFH52059.1"/>
    <property type="molecule type" value="Genomic_DNA"/>
</dbReference>
<feature type="transmembrane region" description="Helical" evidence="2">
    <location>
        <begin position="56"/>
        <end position="86"/>
    </location>
</feature>
<evidence type="ECO:0000313" key="3">
    <source>
        <dbReference type="EMBL" id="PFH52059.1"/>
    </source>
</evidence>
<evidence type="ECO:0000313" key="4">
    <source>
        <dbReference type="Proteomes" id="UP000242287"/>
    </source>
</evidence>
<keyword evidence="2" id="KW-0472">Membrane</keyword>
<dbReference type="OrthoDB" id="1882547at2759"/>
<feature type="region of interest" description="Disordered" evidence="1">
    <location>
        <begin position="32"/>
        <end position="52"/>
    </location>
</feature>
<protein>
    <submittedName>
        <fullName evidence="3">Uncharacterized protein</fullName>
    </submittedName>
</protein>
<evidence type="ECO:0000256" key="1">
    <source>
        <dbReference type="SAM" id="MobiDB-lite"/>
    </source>
</evidence>
<dbReference type="Proteomes" id="UP000242287">
    <property type="component" value="Unassembled WGS sequence"/>
</dbReference>
<organism evidence="3 4">
    <name type="scientific">Amanita thiersii Skay4041</name>
    <dbReference type="NCBI Taxonomy" id="703135"/>
    <lineage>
        <taxon>Eukaryota</taxon>
        <taxon>Fungi</taxon>
        <taxon>Dikarya</taxon>
        <taxon>Basidiomycota</taxon>
        <taxon>Agaricomycotina</taxon>
        <taxon>Agaricomycetes</taxon>
        <taxon>Agaricomycetidae</taxon>
        <taxon>Agaricales</taxon>
        <taxon>Pluteineae</taxon>
        <taxon>Amanitaceae</taxon>
        <taxon>Amanita</taxon>
    </lineage>
</organism>
<dbReference type="PANTHER" id="PTHR36050:SF1">
    <property type="entry name" value="O-FUCOSYLTRANSFERASE 30"/>
    <property type="match status" value="1"/>
</dbReference>
<evidence type="ECO:0000256" key="2">
    <source>
        <dbReference type="SAM" id="Phobius"/>
    </source>
</evidence>
<dbReference type="PANTHER" id="PTHR36050">
    <property type="entry name" value="O-FUCOSYLTRANSFERASE 30"/>
    <property type="match status" value="1"/>
</dbReference>
<dbReference type="AlphaFoldDB" id="A0A2A9NNE2"/>
<reference evidence="3 4" key="1">
    <citation type="submission" date="2014-02" db="EMBL/GenBank/DDBJ databases">
        <title>Transposable element dynamics among asymbiotic and ectomycorrhizal Amanita fungi.</title>
        <authorList>
            <consortium name="DOE Joint Genome Institute"/>
            <person name="Hess J."/>
            <person name="Skrede I."/>
            <person name="Wolfe B."/>
            <person name="LaButti K."/>
            <person name="Ohm R.A."/>
            <person name="Grigoriev I.V."/>
            <person name="Pringle A."/>
        </authorList>
    </citation>
    <scope>NUCLEOTIDE SEQUENCE [LARGE SCALE GENOMIC DNA]</scope>
    <source>
        <strain evidence="3 4">SKay4041</strain>
    </source>
</reference>
<name>A0A2A9NNE2_9AGAR</name>
<keyword evidence="4" id="KW-1185">Reference proteome</keyword>
<accession>A0A2A9NNE2</accession>